<organism evidence="1 2">
    <name type="scientific">Asaia siamensis</name>
    <dbReference type="NCBI Taxonomy" id="110479"/>
    <lineage>
        <taxon>Bacteria</taxon>
        <taxon>Pseudomonadati</taxon>
        <taxon>Pseudomonadota</taxon>
        <taxon>Alphaproteobacteria</taxon>
        <taxon>Acetobacterales</taxon>
        <taxon>Acetobacteraceae</taxon>
        <taxon>Asaia</taxon>
    </lineage>
</organism>
<sequence length="263" mass="28598">MVTLQVENGELPFFVPMQQSDAQTFLRARTQWGMENRSVYVALTLKADATTLAAARQRLQGELKASLQGIQVFADRARTQRLALIGEDEINKLVVEQRRVAAEKQADEQAAALEAQKTRMMQAAGSLSKPAMMANWLNDSPDLQWGRTLDTIRAARLSSVVTGAPVTATLLVQVEGSGKDKVPTRWPGHLRVSVGKDGTAFSSGQWYLISGQLSVSPSNGTALSDALLDATKFYACHDAQCAETTDPVALSARKLSKQPQINR</sequence>
<dbReference type="EMBL" id="BMCH01000009">
    <property type="protein sequence ID" value="GGC40617.1"/>
    <property type="molecule type" value="Genomic_DNA"/>
</dbReference>
<gene>
    <name evidence="1" type="ORF">GCM10007207_27540</name>
</gene>
<reference evidence="2" key="1">
    <citation type="journal article" date="2019" name="Int. J. Syst. Evol. Microbiol.">
        <title>The Global Catalogue of Microorganisms (GCM) 10K type strain sequencing project: providing services to taxonomists for standard genome sequencing and annotation.</title>
        <authorList>
            <consortium name="The Broad Institute Genomics Platform"/>
            <consortium name="The Broad Institute Genome Sequencing Center for Infectious Disease"/>
            <person name="Wu L."/>
            <person name="Ma J."/>
        </authorList>
    </citation>
    <scope>NUCLEOTIDE SEQUENCE [LARGE SCALE GENOMIC DNA]</scope>
    <source>
        <strain evidence="2">CCM 7132</strain>
    </source>
</reference>
<proteinExistence type="predicted"/>
<name>A0ABQ1MH48_9PROT</name>
<evidence type="ECO:0000313" key="1">
    <source>
        <dbReference type="EMBL" id="GGC40617.1"/>
    </source>
</evidence>
<keyword evidence="2" id="KW-1185">Reference proteome</keyword>
<evidence type="ECO:0000313" key="2">
    <source>
        <dbReference type="Proteomes" id="UP000637769"/>
    </source>
</evidence>
<accession>A0ABQ1MH48</accession>
<protein>
    <submittedName>
        <fullName evidence="1">Uncharacterized protein</fullName>
    </submittedName>
</protein>
<comment type="caution">
    <text evidence="1">The sequence shown here is derived from an EMBL/GenBank/DDBJ whole genome shotgun (WGS) entry which is preliminary data.</text>
</comment>
<dbReference type="Proteomes" id="UP000637769">
    <property type="component" value="Unassembled WGS sequence"/>
</dbReference>